<evidence type="ECO:0000256" key="8">
    <source>
        <dbReference type="ARBA" id="ARBA00023157"/>
    </source>
</evidence>
<evidence type="ECO:0000256" key="1">
    <source>
        <dbReference type="ARBA" id="ARBA00009609"/>
    </source>
</evidence>
<dbReference type="PANTHER" id="PTHR21348">
    <property type="match status" value="1"/>
</dbReference>
<evidence type="ECO:0000256" key="3">
    <source>
        <dbReference type="ARBA" id="ARBA00022481"/>
    </source>
</evidence>
<feature type="compositionally biased region" description="Gly residues" evidence="12">
    <location>
        <begin position="204"/>
        <end position="227"/>
    </location>
</feature>
<protein>
    <recommendedName>
        <fullName evidence="11">Sulfiredoxin-1</fullName>
        <ecNumber evidence="2">1.8.98.2</ecNumber>
    </recommendedName>
</protein>
<feature type="compositionally biased region" description="Pro residues" evidence="12">
    <location>
        <begin position="85"/>
        <end position="95"/>
    </location>
</feature>
<dbReference type="GO" id="GO:0005737">
    <property type="term" value="C:cytoplasm"/>
    <property type="evidence" value="ECO:0007669"/>
    <property type="project" value="TreeGrafter"/>
</dbReference>
<evidence type="ECO:0000259" key="13">
    <source>
        <dbReference type="SMART" id="SM00470"/>
    </source>
</evidence>
<keyword evidence="3" id="KW-0488">Methylation</keyword>
<reference evidence="14" key="1">
    <citation type="submission" date="2018-09" db="EMBL/GenBank/DDBJ databases">
        <title>Common duck and Muscovy duck high density SNP chip.</title>
        <authorList>
            <person name="Vignal A."/>
            <person name="Thebault N."/>
            <person name="Warren W.C."/>
        </authorList>
    </citation>
    <scope>NUCLEOTIDE SEQUENCE [LARGE SCALE GENOMIC DNA]</scope>
</reference>
<evidence type="ECO:0000256" key="12">
    <source>
        <dbReference type="SAM" id="MobiDB-lite"/>
    </source>
</evidence>
<feature type="compositionally biased region" description="Low complexity" evidence="12">
    <location>
        <begin position="96"/>
        <end position="105"/>
    </location>
</feature>
<dbReference type="InterPro" id="IPR003115">
    <property type="entry name" value="ParB_N"/>
</dbReference>
<dbReference type="EC" id="1.8.98.2" evidence="2"/>
<keyword evidence="6" id="KW-0049">Antioxidant</keyword>
<dbReference type="CDD" id="cd16395">
    <property type="entry name" value="Srx"/>
    <property type="match status" value="1"/>
</dbReference>
<keyword evidence="4" id="KW-0547">Nucleotide-binding</keyword>
<dbReference type="SUPFAM" id="SSF110849">
    <property type="entry name" value="ParB/Sulfiredoxin"/>
    <property type="match status" value="1"/>
</dbReference>
<evidence type="ECO:0000256" key="10">
    <source>
        <dbReference type="ARBA" id="ARBA00059800"/>
    </source>
</evidence>
<dbReference type="InterPro" id="IPR036086">
    <property type="entry name" value="ParB/Sulfiredoxin_sf"/>
</dbReference>
<evidence type="ECO:0000256" key="5">
    <source>
        <dbReference type="ARBA" id="ARBA00022840"/>
    </source>
</evidence>
<evidence type="ECO:0000313" key="15">
    <source>
        <dbReference type="Proteomes" id="UP000694556"/>
    </source>
</evidence>
<dbReference type="Ensembl" id="ENSCMMT00000020077.1">
    <property type="protein sequence ID" value="ENSCMMP00000018281.1"/>
    <property type="gene ID" value="ENSCMMG00000011584.1"/>
</dbReference>
<dbReference type="InterPro" id="IPR016692">
    <property type="entry name" value="Sulfiredoxin"/>
</dbReference>
<dbReference type="GO" id="GO:0005524">
    <property type="term" value="F:ATP binding"/>
    <property type="evidence" value="ECO:0007669"/>
    <property type="project" value="UniProtKB-KW"/>
</dbReference>
<dbReference type="Pfam" id="PF02195">
    <property type="entry name" value="ParB_N"/>
    <property type="match status" value="1"/>
</dbReference>
<evidence type="ECO:0000313" key="14">
    <source>
        <dbReference type="Ensembl" id="ENSCMMP00000018281.1"/>
    </source>
</evidence>
<evidence type="ECO:0000256" key="7">
    <source>
        <dbReference type="ARBA" id="ARBA00023002"/>
    </source>
</evidence>
<organism evidence="14 15">
    <name type="scientific">Cairina moschata</name>
    <name type="common">Muscovy duck</name>
    <dbReference type="NCBI Taxonomy" id="8855"/>
    <lineage>
        <taxon>Eukaryota</taxon>
        <taxon>Metazoa</taxon>
        <taxon>Chordata</taxon>
        <taxon>Craniata</taxon>
        <taxon>Vertebrata</taxon>
        <taxon>Euteleostomi</taxon>
        <taxon>Archelosauria</taxon>
        <taxon>Archosauria</taxon>
        <taxon>Dinosauria</taxon>
        <taxon>Saurischia</taxon>
        <taxon>Theropoda</taxon>
        <taxon>Coelurosauria</taxon>
        <taxon>Aves</taxon>
        <taxon>Neognathae</taxon>
        <taxon>Galloanserae</taxon>
        <taxon>Anseriformes</taxon>
        <taxon>Anatidae</taxon>
        <taxon>Anatinae</taxon>
        <taxon>Cairina</taxon>
    </lineage>
</organism>
<evidence type="ECO:0000256" key="4">
    <source>
        <dbReference type="ARBA" id="ARBA00022741"/>
    </source>
</evidence>
<evidence type="ECO:0000256" key="11">
    <source>
        <dbReference type="ARBA" id="ARBA00068541"/>
    </source>
</evidence>
<feature type="region of interest" description="Disordered" evidence="12">
    <location>
        <begin position="16"/>
        <end position="247"/>
    </location>
</feature>
<dbReference type="GO" id="GO:0032542">
    <property type="term" value="F:sulfiredoxin activity"/>
    <property type="evidence" value="ECO:0007669"/>
    <property type="project" value="UniProtKB-EC"/>
</dbReference>
<feature type="compositionally biased region" description="Gly residues" evidence="12">
    <location>
        <begin position="150"/>
        <end position="169"/>
    </location>
</feature>
<accession>A0A8C3CEC9</accession>
<keyword evidence="7" id="KW-0560">Oxidoreductase</keyword>
<dbReference type="SMART" id="SM00470">
    <property type="entry name" value="ParB"/>
    <property type="match status" value="1"/>
</dbReference>
<feature type="domain" description="ParB-like N-terminal" evidence="13">
    <location>
        <begin position="258"/>
        <end position="350"/>
    </location>
</feature>
<keyword evidence="5" id="KW-0067">ATP-binding</keyword>
<dbReference type="FunFam" id="3.90.1530.10:FF:000001">
    <property type="entry name" value="Sulfiredoxin"/>
    <property type="match status" value="1"/>
</dbReference>
<comment type="catalytic activity">
    <reaction evidence="9">
        <text>S-hydroxy-S-oxy-L-cysteinyl-[peroxiredoxin] + [protein]-dithiol + ATP = S-hydroxy-L-cysteinyl-[peroxiredoxin] + [protein]-disulfide + ADP + phosphate</text>
        <dbReference type="Rhea" id="RHEA:17545"/>
        <dbReference type="Rhea" id="RHEA-COMP:10593"/>
        <dbReference type="Rhea" id="RHEA-COMP:10594"/>
        <dbReference type="Rhea" id="RHEA-COMP:13681"/>
        <dbReference type="Rhea" id="RHEA-COMP:17976"/>
        <dbReference type="ChEBI" id="CHEBI:29950"/>
        <dbReference type="ChEBI" id="CHEBI:30616"/>
        <dbReference type="ChEBI" id="CHEBI:43474"/>
        <dbReference type="ChEBI" id="CHEBI:50058"/>
        <dbReference type="ChEBI" id="CHEBI:61973"/>
        <dbReference type="ChEBI" id="CHEBI:61974"/>
        <dbReference type="ChEBI" id="CHEBI:456216"/>
        <dbReference type="EC" id="1.8.98.2"/>
    </reaction>
</comment>
<name>A0A8C3CEC9_CAIMO</name>
<dbReference type="GO" id="GO:0034599">
    <property type="term" value="P:cellular response to oxidative stress"/>
    <property type="evidence" value="ECO:0007669"/>
    <property type="project" value="TreeGrafter"/>
</dbReference>
<dbReference type="Gene3D" id="3.90.1530.10">
    <property type="entry name" value="Conserved hypothetical protein from pyrococcus furiosus pfu- 392566-001, ParB domain"/>
    <property type="match status" value="1"/>
</dbReference>
<evidence type="ECO:0000256" key="2">
    <source>
        <dbReference type="ARBA" id="ARBA00013055"/>
    </source>
</evidence>
<reference evidence="14" key="3">
    <citation type="submission" date="2025-09" db="UniProtKB">
        <authorList>
            <consortium name="Ensembl"/>
        </authorList>
    </citation>
    <scope>IDENTIFICATION</scope>
</reference>
<dbReference type="PANTHER" id="PTHR21348:SF2">
    <property type="entry name" value="SULFIREDOXIN-1"/>
    <property type="match status" value="1"/>
</dbReference>
<comment type="function">
    <text evidence="10">Contributes to oxidative stress resistance by reducing cysteine-sulfinic acid formed under exposure to oxidants in the peroxiredoxins PRDX1, PRDX2, PRDX3 and PRDX4. Does not act on PRDX5 or PRDX6. May catalyze the reduction in a multi-step process by acting both as a specific phosphotransferase and a thioltransferase.</text>
</comment>
<sequence>MQFRDIKGISATTRGVSGRLYGAGGRQGSWGGGLRCAPRAADSTRLGRSSRKQRGGQSWGEPQQHPSSEGPPRAPQTLPHHKQPPPRGRSPPPPIGAAISGAGAPRELGRGCRSGGHLGSQPPGGGGTGLQNPPKNALRRRSREQDPEILGGGSVQLGTFGGAGGGGGADRGRDPSSTSGRGGPVPPVLPVLPLHGDSAKPRGGAEGSGRGGAAGPGSGGAAPGGSGAMAETGTGTGTGIDTGTDTGSIHTQHIAAVHNVPMRVLIRPIPSVLDPRKVRSLVETLQEDPERVPPIDVLWVKGSRGGDYFYSFGGCHRYAAHRELSRNTIPAKIIPSTLSDLRTYLGSSTPQLL</sequence>
<dbReference type="Proteomes" id="UP000694556">
    <property type="component" value="Chromosome 21"/>
</dbReference>
<proteinExistence type="inferred from homology"/>
<comment type="similarity">
    <text evidence="1">Belongs to the sulfiredoxin family.</text>
</comment>
<reference evidence="14" key="2">
    <citation type="submission" date="2025-08" db="UniProtKB">
        <authorList>
            <consortium name="Ensembl"/>
        </authorList>
    </citation>
    <scope>IDENTIFICATION</scope>
</reference>
<dbReference type="AlphaFoldDB" id="A0A8C3CEC9"/>
<feature type="compositionally biased region" description="Gly residues" evidence="12">
    <location>
        <begin position="112"/>
        <end position="129"/>
    </location>
</feature>
<feature type="compositionally biased region" description="Gly residues" evidence="12">
    <location>
        <begin position="21"/>
        <end position="34"/>
    </location>
</feature>
<evidence type="ECO:0000256" key="6">
    <source>
        <dbReference type="ARBA" id="ARBA00022862"/>
    </source>
</evidence>
<keyword evidence="15" id="KW-1185">Reference proteome</keyword>
<evidence type="ECO:0000256" key="9">
    <source>
        <dbReference type="ARBA" id="ARBA00047514"/>
    </source>
</evidence>
<keyword evidence="8" id="KW-1015">Disulfide bond</keyword>